<dbReference type="EMBL" id="OZ034818">
    <property type="protein sequence ID" value="CAL1390911.1"/>
    <property type="molecule type" value="Genomic_DNA"/>
</dbReference>
<evidence type="ECO:0000313" key="2">
    <source>
        <dbReference type="Proteomes" id="UP001497516"/>
    </source>
</evidence>
<dbReference type="AlphaFoldDB" id="A0AAV2EY62"/>
<proteinExistence type="predicted"/>
<protein>
    <submittedName>
        <fullName evidence="1">Uncharacterized protein</fullName>
    </submittedName>
</protein>
<dbReference type="SUPFAM" id="SSF117281">
    <property type="entry name" value="Kelch motif"/>
    <property type="match status" value="1"/>
</dbReference>
<evidence type="ECO:0000313" key="1">
    <source>
        <dbReference type="EMBL" id="CAL1390911.1"/>
    </source>
</evidence>
<dbReference type="InterPro" id="IPR015915">
    <property type="entry name" value="Kelch-typ_b-propeller"/>
</dbReference>
<sequence>MSDDSSSSPEGKKPRRRWWEFGIVGTSAKELRVVLMGTPDRSGKIRTTTVNVTAGSSSFYEGEKFPCSMGYAVVGTKLYAFGGEAGRRPSTGGVLEYPRDLYVCDLTMNPENFKSLVFEVHPNKLKGPKQLCINVAYKEKIIMLERTYCPLNRPDREDQCPASCEVLNLKDLSVVTVETPFWTWKDEDGEPFRPTFLGHVVSGNVLYVLVGNNCGGTVLYGLDMDKLQWHPYFYDSPLMWVMYRESIYRNSLCSRAIHGGKYFVVKERRPDCNPSLVVKNLMGMQQELDTVSELVGTAQNDKFFENAVVVPFGYDEDDDANSGVYCMFVWYRSRSDPEFDFFKACKFKLIDNGDCSSATGGSSPPYDFVILSKVEVLDDFPDDFYGYGYTAFTPTSYIAMDTYGDSYYGCDSYYGW</sequence>
<organism evidence="1 2">
    <name type="scientific">Linum trigynum</name>
    <dbReference type="NCBI Taxonomy" id="586398"/>
    <lineage>
        <taxon>Eukaryota</taxon>
        <taxon>Viridiplantae</taxon>
        <taxon>Streptophyta</taxon>
        <taxon>Embryophyta</taxon>
        <taxon>Tracheophyta</taxon>
        <taxon>Spermatophyta</taxon>
        <taxon>Magnoliopsida</taxon>
        <taxon>eudicotyledons</taxon>
        <taxon>Gunneridae</taxon>
        <taxon>Pentapetalae</taxon>
        <taxon>rosids</taxon>
        <taxon>fabids</taxon>
        <taxon>Malpighiales</taxon>
        <taxon>Linaceae</taxon>
        <taxon>Linum</taxon>
    </lineage>
</organism>
<accession>A0AAV2EY62</accession>
<keyword evidence="2" id="KW-1185">Reference proteome</keyword>
<dbReference type="Proteomes" id="UP001497516">
    <property type="component" value="Chromosome 5"/>
</dbReference>
<gene>
    <name evidence="1" type="ORF">LTRI10_LOCUS31664</name>
</gene>
<name>A0AAV2EY62_9ROSI</name>
<reference evidence="1 2" key="1">
    <citation type="submission" date="2024-04" db="EMBL/GenBank/DDBJ databases">
        <authorList>
            <person name="Fracassetti M."/>
        </authorList>
    </citation>
    <scope>NUCLEOTIDE SEQUENCE [LARGE SCALE GENOMIC DNA]</scope>
</reference>